<dbReference type="Pfam" id="PF00067">
    <property type="entry name" value="p450"/>
    <property type="match status" value="1"/>
</dbReference>
<dbReference type="GO" id="GO:0016705">
    <property type="term" value="F:oxidoreductase activity, acting on paired donors, with incorporation or reduction of molecular oxygen"/>
    <property type="evidence" value="ECO:0007669"/>
    <property type="project" value="InterPro"/>
</dbReference>
<dbReference type="InterPro" id="IPR001128">
    <property type="entry name" value="Cyt_P450"/>
</dbReference>
<evidence type="ECO:0000256" key="8">
    <source>
        <dbReference type="ARBA" id="ARBA00023033"/>
    </source>
</evidence>
<organism evidence="9 10">
    <name type="scientific">Penicillium malachiteum</name>
    <dbReference type="NCBI Taxonomy" id="1324776"/>
    <lineage>
        <taxon>Eukaryota</taxon>
        <taxon>Fungi</taxon>
        <taxon>Dikarya</taxon>
        <taxon>Ascomycota</taxon>
        <taxon>Pezizomycotina</taxon>
        <taxon>Eurotiomycetes</taxon>
        <taxon>Eurotiomycetidae</taxon>
        <taxon>Eurotiales</taxon>
        <taxon>Aspergillaceae</taxon>
        <taxon>Penicillium</taxon>
    </lineage>
</organism>
<keyword evidence="7" id="KW-0408">Iron</keyword>
<reference evidence="9" key="2">
    <citation type="submission" date="2023-01" db="EMBL/GenBank/DDBJ databases">
        <authorList>
            <person name="Petersen C."/>
        </authorList>
    </citation>
    <scope>NUCLEOTIDE SEQUENCE</scope>
    <source>
        <strain evidence="9">IBT 17514</strain>
    </source>
</reference>
<evidence type="ECO:0000313" key="9">
    <source>
        <dbReference type="EMBL" id="KAJ5709516.1"/>
    </source>
</evidence>
<name>A0AAD6HDK0_9EURO</name>
<reference evidence="9" key="1">
    <citation type="journal article" date="2023" name="IMA Fungus">
        <title>Comparative genomic study of the Penicillium genus elucidates a diverse pangenome and 15 lateral gene transfer events.</title>
        <authorList>
            <person name="Petersen C."/>
            <person name="Sorensen T."/>
            <person name="Nielsen M.R."/>
            <person name="Sondergaard T.E."/>
            <person name="Sorensen J.L."/>
            <person name="Fitzpatrick D.A."/>
            <person name="Frisvad J.C."/>
            <person name="Nielsen K.L."/>
        </authorList>
    </citation>
    <scope>NUCLEOTIDE SEQUENCE</scope>
    <source>
        <strain evidence="9">IBT 17514</strain>
    </source>
</reference>
<dbReference type="AlphaFoldDB" id="A0AAD6HDK0"/>
<accession>A0AAD6HDK0</accession>
<comment type="pathway">
    <text evidence="2">Secondary metabolite biosynthesis.</text>
</comment>
<dbReference type="Proteomes" id="UP001215712">
    <property type="component" value="Unassembled WGS sequence"/>
</dbReference>
<comment type="caution">
    <text evidence="9">The sequence shown here is derived from an EMBL/GenBank/DDBJ whole genome shotgun (WGS) entry which is preliminary data.</text>
</comment>
<evidence type="ECO:0000256" key="2">
    <source>
        <dbReference type="ARBA" id="ARBA00005179"/>
    </source>
</evidence>
<keyword evidence="6" id="KW-0560">Oxidoreductase</keyword>
<comment type="cofactor">
    <cofactor evidence="1">
        <name>heme</name>
        <dbReference type="ChEBI" id="CHEBI:30413"/>
    </cofactor>
</comment>
<gene>
    <name evidence="9" type="ORF">N7493_009807</name>
</gene>
<evidence type="ECO:0000313" key="10">
    <source>
        <dbReference type="Proteomes" id="UP001215712"/>
    </source>
</evidence>
<evidence type="ECO:0000256" key="1">
    <source>
        <dbReference type="ARBA" id="ARBA00001971"/>
    </source>
</evidence>
<dbReference type="EMBL" id="JAQJAN010000018">
    <property type="protein sequence ID" value="KAJ5709516.1"/>
    <property type="molecule type" value="Genomic_DNA"/>
</dbReference>
<dbReference type="InterPro" id="IPR050121">
    <property type="entry name" value="Cytochrome_P450_monoxygenase"/>
</dbReference>
<dbReference type="GO" id="GO:0005506">
    <property type="term" value="F:iron ion binding"/>
    <property type="evidence" value="ECO:0007669"/>
    <property type="project" value="InterPro"/>
</dbReference>
<dbReference type="GO" id="GO:0020037">
    <property type="term" value="F:heme binding"/>
    <property type="evidence" value="ECO:0007669"/>
    <property type="project" value="InterPro"/>
</dbReference>
<dbReference type="Gene3D" id="1.10.630.10">
    <property type="entry name" value="Cytochrome P450"/>
    <property type="match status" value="1"/>
</dbReference>
<dbReference type="GO" id="GO:0004497">
    <property type="term" value="F:monooxygenase activity"/>
    <property type="evidence" value="ECO:0007669"/>
    <property type="project" value="UniProtKB-KW"/>
</dbReference>
<dbReference type="InterPro" id="IPR036396">
    <property type="entry name" value="Cyt_P450_sf"/>
</dbReference>
<keyword evidence="8" id="KW-0503">Monooxygenase</keyword>
<evidence type="ECO:0000256" key="4">
    <source>
        <dbReference type="ARBA" id="ARBA00022617"/>
    </source>
</evidence>
<evidence type="ECO:0000256" key="7">
    <source>
        <dbReference type="ARBA" id="ARBA00023004"/>
    </source>
</evidence>
<comment type="similarity">
    <text evidence="3">Belongs to the cytochrome P450 family.</text>
</comment>
<dbReference type="SUPFAM" id="SSF48264">
    <property type="entry name" value="Cytochrome P450"/>
    <property type="match status" value="1"/>
</dbReference>
<evidence type="ECO:0000256" key="5">
    <source>
        <dbReference type="ARBA" id="ARBA00022723"/>
    </source>
</evidence>
<keyword evidence="10" id="KW-1185">Reference proteome</keyword>
<evidence type="ECO:0008006" key="11">
    <source>
        <dbReference type="Google" id="ProtNLM"/>
    </source>
</evidence>
<evidence type="ECO:0000256" key="3">
    <source>
        <dbReference type="ARBA" id="ARBA00010617"/>
    </source>
</evidence>
<dbReference type="PRINTS" id="PR00465">
    <property type="entry name" value="EP450IV"/>
</dbReference>
<dbReference type="PANTHER" id="PTHR24305:SF107">
    <property type="entry name" value="P450, PUTATIVE (EUROFUNG)-RELATED"/>
    <property type="match status" value="1"/>
</dbReference>
<dbReference type="InterPro" id="IPR002403">
    <property type="entry name" value="Cyt_P450_E_grp-IV"/>
</dbReference>
<dbReference type="GO" id="GO:0043386">
    <property type="term" value="P:mycotoxin biosynthetic process"/>
    <property type="evidence" value="ECO:0007669"/>
    <property type="project" value="UniProtKB-ARBA"/>
</dbReference>
<sequence length="185" mass="20865">MSSPSEVLIGNPEMVNRLPYTYAVLKETLRLYPPANGMREGLPGVFIRDKHGPSFPAEGFHIWVVHTAVQRNPSSLTRPHDFIPDRWLVDPGHPLYPPAGGWRPFEHGPRNFIGQNISLMAVKATLALVVRQFDFHDAYAEYDAIHPLKKNEINTLFNERAFMIQKGVVHPAQGFPCKVTLCDAK</sequence>
<keyword evidence="4" id="KW-0349">Heme</keyword>
<keyword evidence="5" id="KW-0479">Metal-binding</keyword>
<protein>
    <recommendedName>
        <fullName evidence="11">Cytochrome P450</fullName>
    </recommendedName>
</protein>
<evidence type="ECO:0000256" key="6">
    <source>
        <dbReference type="ARBA" id="ARBA00023002"/>
    </source>
</evidence>
<proteinExistence type="inferred from homology"/>
<dbReference type="PANTHER" id="PTHR24305">
    <property type="entry name" value="CYTOCHROME P450"/>
    <property type="match status" value="1"/>
</dbReference>